<dbReference type="Proteomes" id="UP000051655">
    <property type="component" value="Unassembled WGS sequence"/>
</dbReference>
<gene>
    <name evidence="1" type="ORF">IV73_GL000877</name>
</gene>
<dbReference type="PATRIC" id="fig|1616.3.peg.898"/>
<dbReference type="InterPro" id="IPR014965">
    <property type="entry name" value="Amino_acid_metab_prot_put"/>
</dbReference>
<protein>
    <recommendedName>
        <fullName evidence="3">Cysteine desulfurase</fullName>
    </recommendedName>
</protein>
<dbReference type="AlphaFoldDB" id="A0A0R2JK36"/>
<dbReference type="RefSeq" id="WP_057755289.1">
    <property type="nucleotide sequence ID" value="NZ_JQBP01000003.1"/>
</dbReference>
<organism evidence="1 2">
    <name type="scientific">Weissella kandleri</name>
    <dbReference type="NCBI Taxonomy" id="1616"/>
    <lineage>
        <taxon>Bacteria</taxon>
        <taxon>Bacillati</taxon>
        <taxon>Bacillota</taxon>
        <taxon>Bacilli</taxon>
        <taxon>Lactobacillales</taxon>
        <taxon>Lactobacillaceae</taxon>
        <taxon>Weissella</taxon>
    </lineage>
</organism>
<dbReference type="OrthoDB" id="2166222at2"/>
<dbReference type="Pfam" id="PF08866">
    <property type="entry name" value="DUF1831"/>
    <property type="match status" value="1"/>
</dbReference>
<dbReference type="InterPro" id="IPR035942">
    <property type="entry name" value="Lp2179-like_sf"/>
</dbReference>
<keyword evidence="2" id="KW-1185">Reference proteome</keyword>
<accession>A0A0R2JK36</accession>
<dbReference type="Gene3D" id="3.30.1820.10">
    <property type="entry name" value="Lp2179-like"/>
    <property type="match status" value="1"/>
</dbReference>
<dbReference type="EMBL" id="JQBP01000003">
    <property type="protein sequence ID" value="KRN75116.1"/>
    <property type="molecule type" value="Genomic_DNA"/>
</dbReference>
<evidence type="ECO:0008006" key="3">
    <source>
        <dbReference type="Google" id="ProtNLM"/>
    </source>
</evidence>
<evidence type="ECO:0000313" key="2">
    <source>
        <dbReference type="Proteomes" id="UP000051655"/>
    </source>
</evidence>
<proteinExistence type="predicted"/>
<evidence type="ECO:0000313" key="1">
    <source>
        <dbReference type="EMBL" id="KRN75116.1"/>
    </source>
</evidence>
<reference evidence="1 2" key="1">
    <citation type="journal article" date="2015" name="Genome Announc.">
        <title>Expanding the biotechnology potential of lactobacilli through comparative genomics of 213 strains and associated genera.</title>
        <authorList>
            <person name="Sun Z."/>
            <person name="Harris H.M."/>
            <person name="McCann A."/>
            <person name="Guo C."/>
            <person name="Argimon S."/>
            <person name="Zhang W."/>
            <person name="Yang X."/>
            <person name="Jeffery I.B."/>
            <person name="Cooney J.C."/>
            <person name="Kagawa T.F."/>
            <person name="Liu W."/>
            <person name="Song Y."/>
            <person name="Salvetti E."/>
            <person name="Wrobel A."/>
            <person name="Rasinkangas P."/>
            <person name="Parkhill J."/>
            <person name="Rea M.C."/>
            <person name="O'Sullivan O."/>
            <person name="Ritari J."/>
            <person name="Douillard F.P."/>
            <person name="Paul Ross R."/>
            <person name="Yang R."/>
            <person name="Briner A.E."/>
            <person name="Felis G.E."/>
            <person name="de Vos W.M."/>
            <person name="Barrangou R."/>
            <person name="Klaenhammer T.R."/>
            <person name="Caufield P.W."/>
            <person name="Cui Y."/>
            <person name="Zhang H."/>
            <person name="O'Toole P.W."/>
        </authorList>
    </citation>
    <scope>NUCLEOTIDE SEQUENCE [LARGE SCALE GENOMIC DNA]</scope>
    <source>
        <strain evidence="1 2">DSM 20593</strain>
    </source>
</reference>
<dbReference type="STRING" id="1616.IV73_GL000877"/>
<name>A0A0R2JK36_9LACO</name>
<comment type="caution">
    <text evidence="1">The sequence shown here is derived from an EMBL/GenBank/DDBJ whole genome shotgun (WGS) entry which is preliminary data.</text>
</comment>
<dbReference type="SUPFAM" id="SSF160800">
    <property type="entry name" value="Lp2179-like"/>
    <property type="match status" value="1"/>
</dbReference>
<sequence length="114" mass="12855">MAFEKEVQLLGDTVMYRFNPNLKKYALGDTGFVQNNAGAYVMQRALEPSKGLDQSIKLKIVINADVTGMKLKTINPSGNATVNIFKNSDQTELVELLRYYLNELVEREILEVIV</sequence>